<keyword evidence="4" id="KW-0805">Transcription regulation</keyword>
<name>A0A642US59_9ASCO</name>
<dbReference type="SMART" id="SM00906">
    <property type="entry name" value="Fungal_trans"/>
    <property type="match status" value="1"/>
</dbReference>
<reference evidence="9" key="1">
    <citation type="journal article" date="2019" name="G3 (Bethesda)">
        <title>Genome Assemblies of Two Rare Opportunistic Yeast Pathogens: Diutina rugosa (syn. Candida rugosa) and Trichomonascus ciferrii (syn. Candida ciferrii).</title>
        <authorList>
            <person name="Mixao V."/>
            <person name="Saus E."/>
            <person name="Hansen A.P."/>
            <person name="Lass-Florl C."/>
            <person name="Gabaldon T."/>
        </authorList>
    </citation>
    <scope>NUCLEOTIDE SEQUENCE</scope>
    <source>
        <strain evidence="9">CBS 4856</strain>
    </source>
</reference>
<evidence type="ECO:0000256" key="1">
    <source>
        <dbReference type="ARBA" id="ARBA00004123"/>
    </source>
</evidence>
<comment type="caution">
    <text evidence="9">The sequence shown here is derived from an EMBL/GenBank/DDBJ whole genome shotgun (WGS) entry which is preliminary data.</text>
</comment>
<dbReference type="PROSITE" id="PS50048">
    <property type="entry name" value="ZN2_CY6_FUNGAL_2"/>
    <property type="match status" value="1"/>
</dbReference>
<keyword evidence="5" id="KW-0238">DNA-binding</keyword>
<keyword evidence="10" id="KW-1185">Reference proteome</keyword>
<feature type="domain" description="Zn(2)-C6 fungal-type" evidence="8">
    <location>
        <begin position="23"/>
        <end position="50"/>
    </location>
</feature>
<evidence type="ECO:0000313" key="9">
    <source>
        <dbReference type="EMBL" id="KAA8904286.1"/>
    </source>
</evidence>
<dbReference type="CDD" id="cd12148">
    <property type="entry name" value="fungal_TF_MHR"/>
    <property type="match status" value="1"/>
</dbReference>
<accession>A0A642US59</accession>
<keyword evidence="6" id="KW-0804">Transcription</keyword>
<dbReference type="AlphaFoldDB" id="A0A642US59"/>
<keyword evidence="3" id="KW-0862">Zinc</keyword>
<dbReference type="GO" id="GO:0005634">
    <property type="term" value="C:nucleus"/>
    <property type="evidence" value="ECO:0007669"/>
    <property type="project" value="UniProtKB-SubCell"/>
</dbReference>
<organism evidence="9 10">
    <name type="scientific">Trichomonascus ciferrii</name>
    <dbReference type="NCBI Taxonomy" id="44093"/>
    <lineage>
        <taxon>Eukaryota</taxon>
        <taxon>Fungi</taxon>
        <taxon>Dikarya</taxon>
        <taxon>Ascomycota</taxon>
        <taxon>Saccharomycotina</taxon>
        <taxon>Dipodascomycetes</taxon>
        <taxon>Dipodascales</taxon>
        <taxon>Trichomonascaceae</taxon>
        <taxon>Trichomonascus</taxon>
        <taxon>Trichomonascus ciferrii complex</taxon>
    </lineage>
</organism>
<dbReference type="InterPro" id="IPR051711">
    <property type="entry name" value="Stress_Response_Reg"/>
</dbReference>
<dbReference type="PANTHER" id="PTHR47540">
    <property type="entry name" value="THIAMINE REPRESSIBLE GENES REGULATORY PROTEIN THI5"/>
    <property type="match status" value="1"/>
</dbReference>
<dbReference type="CDD" id="cd00067">
    <property type="entry name" value="GAL4"/>
    <property type="match status" value="1"/>
</dbReference>
<dbReference type="GO" id="GO:0006351">
    <property type="term" value="P:DNA-templated transcription"/>
    <property type="evidence" value="ECO:0007669"/>
    <property type="project" value="InterPro"/>
</dbReference>
<dbReference type="InterPro" id="IPR036864">
    <property type="entry name" value="Zn2-C6_fun-type_DNA-bd_sf"/>
</dbReference>
<proteinExistence type="predicted"/>
<evidence type="ECO:0000256" key="5">
    <source>
        <dbReference type="ARBA" id="ARBA00023125"/>
    </source>
</evidence>
<dbReference type="Gene3D" id="4.10.240.10">
    <property type="entry name" value="Zn(2)-C6 fungal-type DNA-binding domain"/>
    <property type="match status" value="1"/>
</dbReference>
<dbReference type="VEuPathDB" id="FungiDB:TRICI_005512"/>
<gene>
    <name evidence="9" type="ORF">TRICI_005512</name>
</gene>
<dbReference type="Pfam" id="PF04082">
    <property type="entry name" value="Fungal_trans"/>
    <property type="match status" value="1"/>
</dbReference>
<dbReference type="InterPro" id="IPR001138">
    <property type="entry name" value="Zn2Cys6_DnaBD"/>
</dbReference>
<evidence type="ECO:0000256" key="4">
    <source>
        <dbReference type="ARBA" id="ARBA00023015"/>
    </source>
</evidence>
<evidence type="ECO:0000256" key="2">
    <source>
        <dbReference type="ARBA" id="ARBA00022723"/>
    </source>
</evidence>
<dbReference type="EMBL" id="SWFS01000431">
    <property type="protein sequence ID" value="KAA8904286.1"/>
    <property type="molecule type" value="Genomic_DNA"/>
</dbReference>
<dbReference type="GO" id="GO:0000981">
    <property type="term" value="F:DNA-binding transcription factor activity, RNA polymerase II-specific"/>
    <property type="evidence" value="ECO:0007669"/>
    <property type="project" value="InterPro"/>
</dbReference>
<evidence type="ECO:0000259" key="8">
    <source>
        <dbReference type="PROSITE" id="PS50048"/>
    </source>
</evidence>
<sequence length="604" mass="69043">MSATFRKSRPPVSLLERKRVPIACVQCRQRKVRCQGGIPCNRCVKNSIGCDVNQARSRPRVDDSGHGDYIRRLERIVRTAYPEFVDMGSLEGIERRLFEQNPATPSKSFGSRPVSEASVIQTIQNYVTGEVSNDDTSSELRPRYGPANDESYPEWKTVVEQSLAALPSIDKAKFLVYVFQKHCETNYCYVHPIKIREVVTWAYESTSMVYRDVGKLICLFGVMAIASQFAYLESGSVELNGTDDEEPGQSYYNATLPLLGYLFHSDTFESIQALLILGVYLLPRRNIDAERSYVYLSLAAKLGLDNGFYNVQDQVSSEDVELTNRVCWTVYVIERKLALQLGKSDVIPSDRLNLPLPEDSFPGLTYNGESNVFNQRAIISLEKNIYPRIMQLVYTGRDLYDTKLEREVDNMFAELNGWKVEVDNQTDLVNTGSRMFRGNMHLHMGYYLAVIYLCRPFMLCRLQNTNDRMPTEFFEKMTERCIQAAIQQVALLRFMDSVNVLGRYSGSDLIFCVQPIYALLANNILNGRSKSCDEALQSALLCLRKLMGKGAKAAYDLITNLERLVERSWTSTVSEFNFQNDIFNYYSFEQWADDIFSQFLNEEL</sequence>
<evidence type="ECO:0000256" key="3">
    <source>
        <dbReference type="ARBA" id="ARBA00022833"/>
    </source>
</evidence>
<comment type="subcellular location">
    <subcellularLocation>
        <location evidence="1">Nucleus</location>
    </subcellularLocation>
</comment>
<dbReference type="InterPro" id="IPR007219">
    <property type="entry name" value="XnlR_reg_dom"/>
</dbReference>
<dbReference type="OrthoDB" id="3364175at2759"/>
<dbReference type="SMART" id="SM00066">
    <property type="entry name" value="GAL4"/>
    <property type="match status" value="1"/>
</dbReference>
<keyword evidence="2" id="KW-0479">Metal-binding</keyword>
<dbReference type="SUPFAM" id="SSF57701">
    <property type="entry name" value="Zn2/Cys6 DNA-binding domain"/>
    <property type="match status" value="1"/>
</dbReference>
<protein>
    <recommendedName>
        <fullName evidence="8">Zn(2)-C6 fungal-type domain-containing protein</fullName>
    </recommendedName>
</protein>
<evidence type="ECO:0000256" key="7">
    <source>
        <dbReference type="ARBA" id="ARBA00023242"/>
    </source>
</evidence>
<dbReference type="GO" id="GO:0008270">
    <property type="term" value="F:zinc ion binding"/>
    <property type="evidence" value="ECO:0007669"/>
    <property type="project" value="InterPro"/>
</dbReference>
<dbReference type="PANTHER" id="PTHR47540:SF1">
    <property type="entry name" value="ACTIVATOR OF STRESS GENES 1-RELATED"/>
    <property type="match status" value="1"/>
</dbReference>
<dbReference type="GO" id="GO:0043565">
    <property type="term" value="F:sequence-specific DNA binding"/>
    <property type="evidence" value="ECO:0007669"/>
    <property type="project" value="TreeGrafter"/>
</dbReference>
<dbReference type="Pfam" id="PF00172">
    <property type="entry name" value="Zn_clus"/>
    <property type="match status" value="1"/>
</dbReference>
<evidence type="ECO:0000313" key="10">
    <source>
        <dbReference type="Proteomes" id="UP000761534"/>
    </source>
</evidence>
<keyword evidence="7" id="KW-0539">Nucleus</keyword>
<dbReference type="Proteomes" id="UP000761534">
    <property type="component" value="Unassembled WGS sequence"/>
</dbReference>
<dbReference type="GO" id="GO:0045944">
    <property type="term" value="P:positive regulation of transcription by RNA polymerase II"/>
    <property type="evidence" value="ECO:0007669"/>
    <property type="project" value="TreeGrafter"/>
</dbReference>
<dbReference type="PROSITE" id="PS00463">
    <property type="entry name" value="ZN2_CY6_FUNGAL_1"/>
    <property type="match status" value="1"/>
</dbReference>
<evidence type="ECO:0000256" key="6">
    <source>
        <dbReference type="ARBA" id="ARBA00023163"/>
    </source>
</evidence>